<dbReference type="InterPro" id="IPR031722">
    <property type="entry name" value="Coilin_N"/>
</dbReference>
<gene>
    <name evidence="4" type="primary">LOC107070326</name>
</gene>
<protein>
    <submittedName>
        <fullName evidence="4">Uncharacterized protein LOC107070326</fullName>
    </submittedName>
</protein>
<dbReference type="PANTHER" id="PTHR15197">
    <property type="entry name" value="COILIN P80"/>
    <property type="match status" value="1"/>
</dbReference>
<dbReference type="GeneID" id="107070326"/>
<feature type="region of interest" description="Disordered" evidence="1">
    <location>
        <begin position="193"/>
        <end position="226"/>
    </location>
</feature>
<evidence type="ECO:0000259" key="2">
    <source>
        <dbReference type="Pfam" id="PF15862"/>
    </source>
</evidence>
<dbReference type="PANTHER" id="PTHR15197:SF0">
    <property type="entry name" value="COILIN"/>
    <property type="match status" value="1"/>
</dbReference>
<evidence type="ECO:0000313" key="4">
    <source>
        <dbReference type="RefSeq" id="XP_015183900.1"/>
    </source>
</evidence>
<dbReference type="RefSeq" id="XP_015183900.1">
    <property type="nucleotide sequence ID" value="XM_015328414.1"/>
</dbReference>
<proteinExistence type="predicted"/>
<sequence length="447" mass="51176">MSRSNFRIKVDLSRYYQDIRQICWMFIDGTKILLISDLKKHINKLFNISEPYHLCLNNTEYLPPSEDARILKENETIVVVPGSGLDNEVESVMNDVSAYVQNKNISSKKENITCNHKETKSVECVKDVTPVPTKGNELLRTDDELSDFKNDVSSLDVTFHSIINDTEDNYSTDSKTMNSTITDDYCYAQKEETSKNKRKRVRHKKGKKNKDISSVTKDSNDDDVKTKKAKVVDSLVLSSGKHIRFDTPISERPQNDDYCENSLVKLYDLADFLTPPTFHNKKIKEEMNVPKNTPDIEKDNINDSKNINEKENETLNNSHDKNISKKESKSSIKNQTFSDIEPDQCVRIPVKMHQIESFDIIEFKMLTIGSDYTPEVSQIIVAQVISIDRTSSLFTLKIIKGLDQIYDDNVPAGKFSISEEETNKKSSIFFNLSYSKMIDPCVLKKLS</sequence>
<feature type="compositionally biased region" description="Basic and acidic residues" evidence="1">
    <location>
        <begin position="290"/>
        <end position="330"/>
    </location>
</feature>
<keyword evidence="3" id="KW-1185">Reference proteome</keyword>
<evidence type="ECO:0000313" key="3">
    <source>
        <dbReference type="Proteomes" id="UP000694924"/>
    </source>
</evidence>
<name>A0ABM1IUL3_POLDO</name>
<feature type="domain" description="Coilin N-terminal" evidence="2">
    <location>
        <begin position="10"/>
        <end position="119"/>
    </location>
</feature>
<dbReference type="Proteomes" id="UP000694924">
    <property type="component" value="Unplaced"/>
</dbReference>
<dbReference type="Pfam" id="PF15862">
    <property type="entry name" value="Coilin_N"/>
    <property type="match status" value="1"/>
</dbReference>
<dbReference type="InterPro" id="IPR024822">
    <property type="entry name" value="Coilin"/>
</dbReference>
<evidence type="ECO:0000256" key="1">
    <source>
        <dbReference type="SAM" id="MobiDB-lite"/>
    </source>
</evidence>
<accession>A0ABM1IUL3</accession>
<feature type="compositionally biased region" description="Basic residues" evidence="1">
    <location>
        <begin position="196"/>
        <end position="208"/>
    </location>
</feature>
<feature type="region of interest" description="Disordered" evidence="1">
    <location>
        <begin position="290"/>
        <end position="334"/>
    </location>
</feature>
<reference evidence="4" key="1">
    <citation type="submission" date="2025-08" db="UniProtKB">
        <authorList>
            <consortium name="RefSeq"/>
        </authorList>
    </citation>
    <scope>IDENTIFICATION</scope>
    <source>
        <tissue evidence="4">Whole body</tissue>
    </source>
</reference>
<organism evidence="3 4">
    <name type="scientific">Polistes dominula</name>
    <name type="common">European paper wasp</name>
    <name type="synonym">Vespa dominula</name>
    <dbReference type="NCBI Taxonomy" id="743375"/>
    <lineage>
        <taxon>Eukaryota</taxon>
        <taxon>Metazoa</taxon>
        <taxon>Ecdysozoa</taxon>
        <taxon>Arthropoda</taxon>
        <taxon>Hexapoda</taxon>
        <taxon>Insecta</taxon>
        <taxon>Pterygota</taxon>
        <taxon>Neoptera</taxon>
        <taxon>Endopterygota</taxon>
        <taxon>Hymenoptera</taxon>
        <taxon>Apocrita</taxon>
        <taxon>Aculeata</taxon>
        <taxon>Vespoidea</taxon>
        <taxon>Vespidae</taxon>
        <taxon>Polistinae</taxon>
        <taxon>Polistini</taxon>
        <taxon>Polistes</taxon>
    </lineage>
</organism>